<comment type="function">
    <text evidence="8">Allows the formation of correctly charged Gln-tRNA(Gln) through the transamidation of misacylated Glu-tRNA(Gln) in the mitochondria. The reaction takes place in the presence of glutamine and ATP through an activated gamma-phospho-Glu-tRNA(Gln).</text>
</comment>
<dbReference type="OMA" id="ARKWWMG"/>
<evidence type="ECO:0000313" key="10">
    <source>
        <dbReference type="Ensembl" id="ENSPMRP00000019275.1"/>
    </source>
</evidence>
<dbReference type="InterPro" id="IPR003789">
    <property type="entry name" value="Asn/Gln_tRNA_amidoTrase-B-like"/>
</dbReference>
<dbReference type="GeneTree" id="ENSGT00390000016644"/>
<dbReference type="GO" id="GO:0050567">
    <property type="term" value="F:glutaminyl-tRNA synthase (glutamine-hydrolyzing) activity"/>
    <property type="evidence" value="ECO:0007669"/>
    <property type="project" value="UniProtKB-UniRule"/>
</dbReference>
<reference evidence="10" key="2">
    <citation type="submission" date="2025-08" db="UniProtKB">
        <authorList>
            <consortium name="Ensembl"/>
        </authorList>
    </citation>
    <scope>IDENTIFICATION</scope>
</reference>
<evidence type="ECO:0000256" key="5">
    <source>
        <dbReference type="ARBA" id="ARBA00022917"/>
    </source>
</evidence>
<proteinExistence type="inferred from homology"/>
<dbReference type="HAMAP" id="MF_00121">
    <property type="entry name" value="GatB"/>
    <property type="match status" value="1"/>
</dbReference>
<reference evidence="10" key="3">
    <citation type="submission" date="2025-09" db="UniProtKB">
        <authorList>
            <consortium name="Ensembl"/>
        </authorList>
    </citation>
    <scope>IDENTIFICATION</scope>
</reference>
<evidence type="ECO:0000256" key="2">
    <source>
        <dbReference type="ARBA" id="ARBA00022598"/>
    </source>
</evidence>
<dbReference type="EC" id="6.3.5.-" evidence="8"/>
<keyword evidence="3 8" id="KW-0547">Nucleotide-binding</keyword>
<dbReference type="Gene3D" id="1.10.10.410">
    <property type="match status" value="1"/>
</dbReference>
<dbReference type="InterPro" id="IPR014746">
    <property type="entry name" value="Gln_synth/guanido_kin_cat_dom"/>
</dbReference>
<reference evidence="10 11" key="1">
    <citation type="journal article" date="2019" name="Proc. Natl. Acad. Sci. U.S.A.">
        <title>Regulatory changes in pterin and carotenoid genes underlie balanced color polymorphisms in the wall lizard.</title>
        <authorList>
            <person name="Andrade P."/>
            <person name="Pinho C."/>
            <person name="Perez I de Lanuza G."/>
            <person name="Afonso S."/>
            <person name="Brejcha J."/>
            <person name="Rubin C.J."/>
            <person name="Wallerman O."/>
            <person name="Pereira P."/>
            <person name="Sabatino S.J."/>
            <person name="Bellati A."/>
            <person name="Pellitteri-Rosa D."/>
            <person name="Bosakova Z."/>
            <person name="Bunikis I."/>
            <person name="Carretero M.A."/>
            <person name="Feiner N."/>
            <person name="Marsik P."/>
            <person name="Pauperio F."/>
            <person name="Salvi D."/>
            <person name="Soler L."/>
            <person name="While G.M."/>
            <person name="Uller T."/>
            <person name="Font E."/>
            <person name="Andersson L."/>
            <person name="Carneiro M."/>
        </authorList>
    </citation>
    <scope>NUCLEOTIDE SEQUENCE</scope>
</reference>
<dbReference type="Pfam" id="PF02637">
    <property type="entry name" value="GatB_Yqey"/>
    <property type="match status" value="1"/>
</dbReference>
<protein>
    <recommendedName>
        <fullName evidence="8">Glutamyl-tRNA(Gln) amidotransferase subunit B, mitochondrial</fullName>
        <shortName evidence="8">Glu-AdT subunit B</shortName>
        <ecNumber evidence="8">6.3.5.-</ecNumber>
    </recommendedName>
    <alternativeName>
        <fullName evidence="8">Cytochrome oxidase assembly factor PET112 homolog</fullName>
    </alternativeName>
    <alternativeName>
        <fullName evidence="8">PET112-like</fullName>
    </alternativeName>
</protein>
<sequence>MLFCFPSFPLVRARSGLHFPGGAARGGGSPDASQTPNKMAAPVLRRCRVWLGAGHRSVGNVAELRDPEGPVAASALCRSAKEMTEKQKRNVPWAAVVGLEIHAQICSNSKLFSGSQVQFAAAPNSLVSFFDASLPGTLPVLNRRCVEAAVMTGLALNCTINKKSLFDRKHYFYADLPAGYQITQQRLPIAVNGNLSYILRKGKNQNEMVTRSVRIKQIQLEQDSGKSLHDDLRSQTLVDLNRAGVGLMEVVMEPDMCCGEEAAAAVRELQLILQALGSSQANMAEGQLRVDANVSVHRPGERLGVRTEVKNINSARFLAKAIDYEIQRQIEELENGGTILNETRAFDFKRGRTIAMRDKEGKQDYRFMPEPNLPPLILRDSKSSPAHTSDQQVVNIDWLRERLPDLPSAKRAKLVECYGIQPQHSFTLLNEDGLVEFFEAVVNATGMAPKKVVGWIIKDILGYLKQYNLEVKESPVSPLLLAELLNLLESGTISSSAAKQVLEVMWKGEGKSPSLIVKEEKLELLQDQNELECICQTVMGAHQKEVADIKKGNKKALNKLIGQVQRTTRGRSDPVLVKQILEKLLS</sequence>
<evidence type="ECO:0000256" key="7">
    <source>
        <dbReference type="ARBA" id="ARBA00047913"/>
    </source>
</evidence>
<dbReference type="NCBIfam" id="TIGR00133">
    <property type="entry name" value="gatB"/>
    <property type="match status" value="1"/>
</dbReference>
<dbReference type="SUPFAM" id="SSF55931">
    <property type="entry name" value="Glutamine synthetase/guanido kinase"/>
    <property type="match status" value="1"/>
</dbReference>
<gene>
    <name evidence="8 10" type="primary">GATB</name>
    <name evidence="8" type="synonym">PET112</name>
    <name evidence="8" type="synonym">PET112L</name>
</gene>
<dbReference type="AlphaFoldDB" id="A0A670J513"/>
<dbReference type="SMART" id="SM00845">
    <property type="entry name" value="GatB_Yqey"/>
    <property type="match status" value="1"/>
</dbReference>
<comment type="catalytic activity">
    <reaction evidence="7 8">
        <text>L-glutamyl-tRNA(Gln) + L-glutamine + ATP + H2O = L-glutaminyl-tRNA(Gln) + L-glutamate + ADP + phosphate + H(+)</text>
        <dbReference type="Rhea" id="RHEA:17521"/>
        <dbReference type="Rhea" id="RHEA-COMP:9681"/>
        <dbReference type="Rhea" id="RHEA-COMP:9684"/>
        <dbReference type="ChEBI" id="CHEBI:15377"/>
        <dbReference type="ChEBI" id="CHEBI:15378"/>
        <dbReference type="ChEBI" id="CHEBI:29985"/>
        <dbReference type="ChEBI" id="CHEBI:30616"/>
        <dbReference type="ChEBI" id="CHEBI:43474"/>
        <dbReference type="ChEBI" id="CHEBI:58359"/>
        <dbReference type="ChEBI" id="CHEBI:78520"/>
        <dbReference type="ChEBI" id="CHEBI:78521"/>
        <dbReference type="ChEBI" id="CHEBI:456216"/>
    </reaction>
</comment>
<dbReference type="FunFam" id="1.10.10.410:FF:000001">
    <property type="entry name" value="Aspartyl/glutamyl-tRNA(Asn/Gln) amidotransferase subunit B"/>
    <property type="match status" value="1"/>
</dbReference>
<comment type="catalytic activity">
    <reaction evidence="6">
        <text>L-aspartyl-tRNA(Asn) + L-glutamine + ATP + H2O = L-asparaginyl-tRNA(Asn) + L-glutamate + ADP + phosphate + 2 H(+)</text>
        <dbReference type="Rhea" id="RHEA:14513"/>
        <dbReference type="Rhea" id="RHEA-COMP:9674"/>
        <dbReference type="Rhea" id="RHEA-COMP:9677"/>
        <dbReference type="ChEBI" id="CHEBI:15377"/>
        <dbReference type="ChEBI" id="CHEBI:15378"/>
        <dbReference type="ChEBI" id="CHEBI:29985"/>
        <dbReference type="ChEBI" id="CHEBI:30616"/>
        <dbReference type="ChEBI" id="CHEBI:43474"/>
        <dbReference type="ChEBI" id="CHEBI:58359"/>
        <dbReference type="ChEBI" id="CHEBI:78515"/>
        <dbReference type="ChEBI" id="CHEBI:78516"/>
        <dbReference type="ChEBI" id="CHEBI:456216"/>
    </reaction>
</comment>
<dbReference type="NCBIfam" id="NF004014">
    <property type="entry name" value="PRK05477.1-4"/>
    <property type="match status" value="1"/>
</dbReference>
<evidence type="ECO:0000256" key="3">
    <source>
        <dbReference type="ARBA" id="ARBA00022741"/>
    </source>
</evidence>
<dbReference type="PANTHER" id="PTHR11659">
    <property type="entry name" value="GLUTAMYL-TRNA GLN AMIDOTRANSFERASE SUBUNIT B MITOCHONDRIAL AND PROKARYOTIC PET112-RELATED"/>
    <property type="match status" value="1"/>
</dbReference>
<dbReference type="NCBIfam" id="NF004012">
    <property type="entry name" value="PRK05477.1-2"/>
    <property type="match status" value="1"/>
</dbReference>
<dbReference type="GO" id="GO:0030956">
    <property type="term" value="C:glutamyl-tRNA(Gln) amidotransferase complex"/>
    <property type="evidence" value="ECO:0007669"/>
    <property type="project" value="UniProtKB-UniRule"/>
</dbReference>
<comment type="subunit">
    <text evidence="8">Subunit of the heterotrimeric GatCAB amidotransferase (AdT) complex, composed of A (QRSL1), B (GATB) and C (GATC) subunits.</text>
</comment>
<dbReference type="Pfam" id="PF02934">
    <property type="entry name" value="GatB_N"/>
    <property type="match status" value="1"/>
</dbReference>
<dbReference type="PANTHER" id="PTHR11659:SF0">
    <property type="entry name" value="GLUTAMYL-TRNA(GLN) AMIDOTRANSFERASE SUBUNIT B, MITOCHONDRIAL"/>
    <property type="match status" value="1"/>
</dbReference>
<dbReference type="InterPro" id="IPR017959">
    <property type="entry name" value="Asn/Gln-tRNA_amidoTrfase_suB/E"/>
</dbReference>
<dbReference type="GO" id="GO:0005524">
    <property type="term" value="F:ATP binding"/>
    <property type="evidence" value="ECO:0007669"/>
    <property type="project" value="UniProtKB-KW"/>
</dbReference>
<keyword evidence="4 8" id="KW-0067">ATP-binding</keyword>
<keyword evidence="8" id="KW-0496">Mitochondrion</keyword>
<keyword evidence="11" id="KW-1185">Reference proteome</keyword>
<evidence type="ECO:0000259" key="9">
    <source>
        <dbReference type="SMART" id="SM00845"/>
    </source>
</evidence>
<dbReference type="InterPro" id="IPR018027">
    <property type="entry name" value="Asn/Gln_amidotransferase"/>
</dbReference>
<dbReference type="Ensembl" id="ENSPMRT00000020465.1">
    <property type="protein sequence ID" value="ENSPMRP00000019275.1"/>
    <property type="gene ID" value="ENSPMRG00000012592.1"/>
</dbReference>
<keyword evidence="5 8" id="KW-0648">Protein biosynthesis</keyword>
<evidence type="ECO:0000256" key="4">
    <source>
        <dbReference type="ARBA" id="ARBA00022840"/>
    </source>
</evidence>
<comment type="subcellular location">
    <subcellularLocation>
        <location evidence="8">Mitochondrion</location>
    </subcellularLocation>
</comment>
<dbReference type="Proteomes" id="UP000472272">
    <property type="component" value="Chromosome 9"/>
</dbReference>
<dbReference type="InterPro" id="IPR006075">
    <property type="entry name" value="Asn/Gln-tRNA_Trfase_suB/E_cat"/>
</dbReference>
<evidence type="ECO:0000256" key="8">
    <source>
        <dbReference type="HAMAP-Rule" id="MF_03147"/>
    </source>
</evidence>
<dbReference type="GO" id="GO:0070681">
    <property type="term" value="P:glutaminyl-tRNAGln biosynthesis via transamidation"/>
    <property type="evidence" value="ECO:0007669"/>
    <property type="project" value="UniProtKB-UniRule"/>
</dbReference>
<dbReference type="GO" id="GO:0032543">
    <property type="term" value="P:mitochondrial translation"/>
    <property type="evidence" value="ECO:0007669"/>
    <property type="project" value="UniProtKB-UniRule"/>
</dbReference>
<keyword evidence="2 8" id="KW-0436">Ligase</keyword>
<evidence type="ECO:0000256" key="6">
    <source>
        <dbReference type="ARBA" id="ARBA00047380"/>
    </source>
</evidence>
<organism evidence="10 11">
    <name type="scientific">Podarcis muralis</name>
    <name type="common">Wall lizard</name>
    <name type="synonym">Lacerta muralis</name>
    <dbReference type="NCBI Taxonomy" id="64176"/>
    <lineage>
        <taxon>Eukaryota</taxon>
        <taxon>Metazoa</taxon>
        <taxon>Chordata</taxon>
        <taxon>Craniata</taxon>
        <taxon>Vertebrata</taxon>
        <taxon>Euteleostomi</taxon>
        <taxon>Lepidosauria</taxon>
        <taxon>Squamata</taxon>
        <taxon>Bifurcata</taxon>
        <taxon>Unidentata</taxon>
        <taxon>Episquamata</taxon>
        <taxon>Laterata</taxon>
        <taxon>Lacertibaenia</taxon>
        <taxon>Lacertidae</taxon>
        <taxon>Podarcis</taxon>
    </lineage>
</organism>
<dbReference type="InterPro" id="IPR023168">
    <property type="entry name" value="GatB_Yqey_C_2"/>
</dbReference>
<evidence type="ECO:0000256" key="1">
    <source>
        <dbReference type="ARBA" id="ARBA00005306"/>
    </source>
</evidence>
<accession>A0A670J513</accession>
<dbReference type="SUPFAM" id="SSF89095">
    <property type="entry name" value="GatB/YqeY motif"/>
    <property type="match status" value="1"/>
</dbReference>
<name>A0A670J513_PODMU</name>
<feature type="domain" description="Asn/Gln amidotransferase" evidence="9">
    <location>
        <begin position="436"/>
        <end position="585"/>
    </location>
</feature>
<dbReference type="InterPro" id="IPR004413">
    <property type="entry name" value="GatB"/>
</dbReference>
<evidence type="ECO:0000313" key="11">
    <source>
        <dbReference type="Proteomes" id="UP000472272"/>
    </source>
</evidence>
<dbReference type="GO" id="GO:0005739">
    <property type="term" value="C:mitochondrion"/>
    <property type="evidence" value="ECO:0007669"/>
    <property type="project" value="UniProtKB-SubCell"/>
</dbReference>
<comment type="similarity">
    <text evidence="1 8">Belongs to the GatB/GatE family. GatB subfamily.</text>
</comment>